<dbReference type="GO" id="GO:0003994">
    <property type="term" value="F:aconitate hydratase activity"/>
    <property type="evidence" value="ECO:0007669"/>
    <property type="project" value="UniProtKB-EC"/>
</dbReference>
<comment type="similarity">
    <text evidence="13">Belongs to the aconitase/IPM isomerase family. LeuC type 1 subfamily.</text>
</comment>
<evidence type="ECO:0000256" key="10">
    <source>
        <dbReference type="ARBA" id="ARBA00023239"/>
    </source>
</evidence>
<dbReference type="NCBIfam" id="NF004016">
    <property type="entry name" value="PRK05478.1"/>
    <property type="match status" value="1"/>
</dbReference>
<evidence type="ECO:0000256" key="1">
    <source>
        <dbReference type="ARBA" id="ARBA00000491"/>
    </source>
</evidence>
<dbReference type="GO" id="GO:0046872">
    <property type="term" value="F:metal ion binding"/>
    <property type="evidence" value="ECO:0007669"/>
    <property type="project" value="UniProtKB-KW"/>
</dbReference>
<dbReference type="InterPro" id="IPR001030">
    <property type="entry name" value="Acoase/IPM_deHydtase_lsu_aba"/>
</dbReference>
<dbReference type="GO" id="GO:0003861">
    <property type="term" value="F:3-isopropylmalate dehydratase activity"/>
    <property type="evidence" value="ECO:0007669"/>
    <property type="project" value="UniProtKB-UniRule"/>
</dbReference>
<proteinExistence type="inferred from homology"/>
<dbReference type="RefSeq" id="WP_089531305.1">
    <property type="nucleotide sequence ID" value="NZ_CP022437.1"/>
</dbReference>
<feature type="binding site" evidence="13">
    <location>
        <position position="410"/>
    </location>
    <ligand>
        <name>[4Fe-4S] cluster</name>
        <dbReference type="ChEBI" id="CHEBI:49883"/>
    </ligand>
</feature>
<comment type="pathway">
    <text evidence="3 13">Amino-acid biosynthesis; L-leucine biosynthesis; L-leucine from 3-methyl-2-oxobutanoate: step 2/4.</text>
</comment>
<evidence type="ECO:0000256" key="8">
    <source>
        <dbReference type="ARBA" id="ARBA00023004"/>
    </source>
</evidence>
<feature type="binding site" evidence="13">
    <location>
        <position position="407"/>
    </location>
    <ligand>
        <name>[4Fe-4S] cluster</name>
        <dbReference type="ChEBI" id="CHEBI:49883"/>
    </ligand>
</feature>
<dbReference type="EMBL" id="CP022437">
    <property type="protein sequence ID" value="ASN04502.1"/>
    <property type="molecule type" value="Genomic_DNA"/>
</dbReference>
<dbReference type="InterPro" id="IPR050067">
    <property type="entry name" value="IPM_dehydratase_rel_enz"/>
</dbReference>
<evidence type="ECO:0000256" key="6">
    <source>
        <dbReference type="ARBA" id="ARBA00022605"/>
    </source>
</evidence>
<name>A0A221MA58_9BACI</name>
<comment type="subunit">
    <text evidence="13">Heterodimer of LeuC and LeuD.</text>
</comment>
<dbReference type="EC" id="4.2.1.33" evidence="13"/>
<dbReference type="InterPro" id="IPR036008">
    <property type="entry name" value="Aconitase_4Fe-4S_dom"/>
</dbReference>
<dbReference type="UniPathway" id="UPA00048">
    <property type="reaction ID" value="UER00071"/>
</dbReference>
<feature type="domain" description="Aconitase/3-isopropylmalate dehydratase large subunit alpha/beta/alpha" evidence="14">
    <location>
        <begin position="8"/>
        <end position="457"/>
    </location>
</feature>
<protein>
    <recommendedName>
        <fullName evidence="13">3-isopropylmalate dehydratase large subunit</fullName>
        <ecNumber evidence="13">4.2.1.33</ecNumber>
    </recommendedName>
    <alternativeName>
        <fullName evidence="13">Alpha-IPM isomerase</fullName>
        <shortName evidence="13">IPMI</shortName>
    </alternativeName>
    <alternativeName>
        <fullName evidence="13">Isopropylmalate isomerase</fullName>
    </alternativeName>
</protein>
<evidence type="ECO:0000256" key="4">
    <source>
        <dbReference type="ARBA" id="ARBA00022430"/>
    </source>
</evidence>
<gene>
    <name evidence="13 15" type="primary">leuC</name>
    <name evidence="15" type="ORF">CFK40_05490</name>
</gene>
<keyword evidence="6 13" id="KW-0028">Amino-acid biosynthesis</keyword>
<dbReference type="InterPro" id="IPR015931">
    <property type="entry name" value="Acnase/IPM_dHydase_lsu_aba_1/3"/>
</dbReference>
<dbReference type="PROSITE" id="PS00450">
    <property type="entry name" value="ACONITASE_1"/>
    <property type="match status" value="1"/>
</dbReference>
<keyword evidence="11 13" id="KW-0100">Branched-chain amino acid biosynthesis</keyword>
<comment type="function">
    <text evidence="2 13">Catalyzes the isomerization between 2-isopropylmalate and 3-isopropylmalate, via the formation of 2-isopropylmaleate.</text>
</comment>
<dbReference type="GO" id="GO:0009098">
    <property type="term" value="P:L-leucine biosynthetic process"/>
    <property type="evidence" value="ECO:0007669"/>
    <property type="project" value="UniProtKB-UniRule"/>
</dbReference>
<dbReference type="HAMAP" id="MF_01026">
    <property type="entry name" value="LeuC_type1"/>
    <property type="match status" value="1"/>
</dbReference>
<dbReference type="InterPro" id="IPR004430">
    <property type="entry name" value="3-IsopropMal_deHydase_lsu"/>
</dbReference>
<dbReference type="NCBIfam" id="TIGR00170">
    <property type="entry name" value="leuC"/>
    <property type="match status" value="1"/>
</dbReference>
<evidence type="ECO:0000313" key="15">
    <source>
        <dbReference type="EMBL" id="ASN04502.1"/>
    </source>
</evidence>
<dbReference type="InterPro" id="IPR033941">
    <property type="entry name" value="IPMI_cat"/>
</dbReference>
<comment type="cofactor">
    <cofactor evidence="13">
        <name>[4Fe-4S] cluster</name>
        <dbReference type="ChEBI" id="CHEBI:49883"/>
    </cofactor>
    <text evidence="13">Binds 1 [4Fe-4S] cluster per subunit.</text>
</comment>
<evidence type="ECO:0000259" key="14">
    <source>
        <dbReference type="Pfam" id="PF00330"/>
    </source>
</evidence>
<organism evidence="15 16">
    <name type="scientific">Virgibacillus necropolis</name>
    <dbReference type="NCBI Taxonomy" id="163877"/>
    <lineage>
        <taxon>Bacteria</taxon>
        <taxon>Bacillati</taxon>
        <taxon>Bacillota</taxon>
        <taxon>Bacilli</taxon>
        <taxon>Bacillales</taxon>
        <taxon>Bacillaceae</taxon>
        <taxon>Virgibacillus</taxon>
    </lineage>
</organism>
<accession>A0A221MA58</accession>
<dbReference type="Pfam" id="PF00330">
    <property type="entry name" value="Aconitase"/>
    <property type="match status" value="1"/>
</dbReference>
<dbReference type="FunFam" id="3.30.499.10:FF:000007">
    <property type="entry name" value="3-isopropylmalate dehydratase large subunit"/>
    <property type="match status" value="1"/>
</dbReference>
<keyword evidence="16" id="KW-1185">Reference proteome</keyword>
<dbReference type="PRINTS" id="PR00415">
    <property type="entry name" value="ACONITASE"/>
</dbReference>
<dbReference type="KEGG" id="vne:CFK40_05490"/>
<dbReference type="PANTHER" id="PTHR43822:SF9">
    <property type="entry name" value="3-ISOPROPYLMALATE DEHYDRATASE"/>
    <property type="match status" value="1"/>
</dbReference>
<evidence type="ECO:0000313" key="16">
    <source>
        <dbReference type="Proteomes" id="UP000204391"/>
    </source>
</evidence>
<evidence type="ECO:0000256" key="9">
    <source>
        <dbReference type="ARBA" id="ARBA00023014"/>
    </source>
</evidence>
<keyword evidence="7 13" id="KW-0479">Metal-binding</keyword>
<evidence type="ECO:0000256" key="13">
    <source>
        <dbReference type="HAMAP-Rule" id="MF_01026"/>
    </source>
</evidence>
<dbReference type="OrthoDB" id="9802769at2"/>
<keyword evidence="4 13" id="KW-0432">Leucine biosynthesis</keyword>
<dbReference type="Proteomes" id="UP000204391">
    <property type="component" value="Chromosome"/>
</dbReference>
<evidence type="ECO:0000256" key="5">
    <source>
        <dbReference type="ARBA" id="ARBA00022485"/>
    </source>
</evidence>
<feature type="binding site" evidence="13">
    <location>
        <position position="347"/>
    </location>
    <ligand>
        <name>[4Fe-4S] cluster</name>
        <dbReference type="ChEBI" id="CHEBI:49883"/>
    </ligand>
</feature>
<dbReference type="InterPro" id="IPR018136">
    <property type="entry name" value="Aconitase_4Fe-4S_BS"/>
</dbReference>
<comment type="catalytic activity">
    <reaction evidence="1 13">
        <text>(2R,3S)-3-isopropylmalate = (2S)-2-isopropylmalate</text>
        <dbReference type="Rhea" id="RHEA:32287"/>
        <dbReference type="ChEBI" id="CHEBI:1178"/>
        <dbReference type="ChEBI" id="CHEBI:35121"/>
        <dbReference type="EC" id="4.2.1.33"/>
    </reaction>
</comment>
<keyword evidence="10 13" id="KW-0456">Lyase</keyword>
<dbReference type="SUPFAM" id="SSF53732">
    <property type="entry name" value="Aconitase iron-sulfur domain"/>
    <property type="match status" value="1"/>
</dbReference>
<sequence>MAPRTLFEKVWENHVIDSPLDLPLIFIDLHLIHDVTSPQAFSLLRDQGRTVRRPDLTFASADHNVPTTDRNLEFKDLLAKKQVEALISNCKEFDITAYDLDHPDNGIVHIIGPELGLTTPGKTIVCGDSHTSTHGAFGAFAFGIGSSEITHVLATQTLPQVKPKTMNIQIEGDMPEGVSSKDIILSIIGEIGTDGGVGHVVEFTGNAVKNMSMDERMTICNMVLEAGARSGMVAPDEKTIAYLKNRQFVPKGQKWDEAVREWSKLYSDPNAVYDKTITINIGELAPQVTWGTNPGQVTSIDDYIPSPGSFTDSETKATAEAALYYMDLKPLTKMNEIDIDRVFIGSCTNSRIEDLRLAAQVAHGHKVNKSITSLVVPGSYHIKRRAEKEGLDKVFIEAGFEWREPGCSMCPGMNPDIANPGDRVASTSNRNFEGRQGKGVRTHLVSPAMAAAAAITGRLTDIRGWNYIGEVKKNETIS</sequence>
<keyword evidence="8 13" id="KW-0408">Iron</keyword>
<dbReference type="AlphaFoldDB" id="A0A221MA58"/>
<comment type="catalytic activity">
    <reaction evidence="12">
        <text>citrate = D-threo-isocitrate</text>
        <dbReference type="Rhea" id="RHEA:10336"/>
        <dbReference type="ChEBI" id="CHEBI:15562"/>
        <dbReference type="ChEBI" id="CHEBI:16947"/>
        <dbReference type="EC" id="4.2.1.3"/>
    </reaction>
</comment>
<reference evidence="15 16" key="1">
    <citation type="journal article" date="2003" name="Int. J. Syst. Evol. Microbiol.">
        <title>Virgibacillus carmonensis sp. nov., Virgibacillus necropolis sp. nov. and Virgibacillus picturae sp. nov., three novel species isolated from deteriorated mural paintings, transfer of the species of the genus salibacillus to Virgibacillus, as Virgibacillus marismortui comb. nov. and Virgibacillus salexigens comb. nov., and emended description of the genus Virgibacillus.</title>
        <authorList>
            <person name="Heyrman J."/>
            <person name="Logan N.A."/>
            <person name="Busse H.J."/>
            <person name="Balcaen A."/>
            <person name="Lebbe L."/>
            <person name="Rodriguez-Diaz M."/>
            <person name="Swings J."/>
            <person name="De Vos P."/>
        </authorList>
    </citation>
    <scope>NUCLEOTIDE SEQUENCE [LARGE SCALE GENOMIC DNA]</scope>
    <source>
        <strain evidence="15 16">LMG 19488</strain>
    </source>
</reference>
<dbReference type="CDD" id="cd01583">
    <property type="entry name" value="IPMI"/>
    <property type="match status" value="1"/>
</dbReference>
<evidence type="ECO:0000256" key="11">
    <source>
        <dbReference type="ARBA" id="ARBA00023304"/>
    </source>
</evidence>
<dbReference type="Gene3D" id="3.30.499.10">
    <property type="entry name" value="Aconitase, domain 3"/>
    <property type="match status" value="2"/>
</dbReference>
<evidence type="ECO:0000256" key="12">
    <source>
        <dbReference type="ARBA" id="ARBA00023501"/>
    </source>
</evidence>
<keyword evidence="5 13" id="KW-0004">4Fe-4S</keyword>
<dbReference type="GO" id="GO:0051539">
    <property type="term" value="F:4 iron, 4 sulfur cluster binding"/>
    <property type="evidence" value="ECO:0007669"/>
    <property type="project" value="UniProtKB-KW"/>
</dbReference>
<dbReference type="PANTHER" id="PTHR43822">
    <property type="entry name" value="HOMOACONITASE, MITOCHONDRIAL-RELATED"/>
    <property type="match status" value="1"/>
</dbReference>
<evidence type="ECO:0000256" key="7">
    <source>
        <dbReference type="ARBA" id="ARBA00022723"/>
    </source>
</evidence>
<dbReference type="NCBIfam" id="NF009116">
    <property type="entry name" value="PRK12466.1"/>
    <property type="match status" value="1"/>
</dbReference>
<evidence type="ECO:0000256" key="3">
    <source>
        <dbReference type="ARBA" id="ARBA00004729"/>
    </source>
</evidence>
<keyword evidence="9 13" id="KW-0411">Iron-sulfur</keyword>
<evidence type="ECO:0000256" key="2">
    <source>
        <dbReference type="ARBA" id="ARBA00002695"/>
    </source>
</evidence>